<dbReference type="InterPro" id="IPR011990">
    <property type="entry name" value="TPR-like_helical_dom_sf"/>
</dbReference>
<proteinExistence type="inferred from homology"/>
<gene>
    <name evidence="2" type="ORF">DBRI1063_LOCUS1001</name>
</gene>
<dbReference type="GO" id="GO:0005829">
    <property type="term" value="C:cytosol"/>
    <property type="evidence" value="ECO:0007669"/>
    <property type="project" value="TreeGrafter"/>
</dbReference>
<dbReference type="EMBL" id="HBGN01001509">
    <property type="protein sequence ID" value="CAD9314595.1"/>
    <property type="molecule type" value="Transcribed_RNA"/>
</dbReference>
<dbReference type="Gene3D" id="1.25.40.10">
    <property type="entry name" value="Tetratricopeptide repeat domain"/>
    <property type="match status" value="1"/>
</dbReference>
<dbReference type="InterPro" id="IPR007317">
    <property type="entry name" value="GET4"/>
</dbReference>
<dbReference type="GO" id="GO:0045048">
    <property type="term" value="P:protein insertion into ER membrane"/>
    <property type="evidence" value="ECO:0007669"/>
    <property type="project" value="InterPro"/>
</dbReference>
<accession>A0A6U3UKE2</accession>
<dbReference type="PANTHER" id="PTHR12875:SF0">
    <property type="entry name" value="GOLGI TO ER TRAFFIC PROTEIN 4 HOMOLOG"/>
    <property type="match status" value="1"/>
</dbReference>
<sequence>MSAAAARRRKQLAKKAAEEAANAGTTDPVILRLNTLLNSENATDESVAYEALQLAQSQVRRLVKTGEFVEAANLAYQTSRTLLEKAGRVSVSSQLLMLLVEVLNETHTVCNESWTDRLGNLDKAYRDALERDTTMEKDERVRLGRLHVQFLRKALKWSTDLGTVRFGALKLHELLGRQCWRMSFQLNSDAASATTDEDEMEEDMEYDDADVESYHGLRCYAVTHLSLAELPAVVAECLASLPAPTAEEIAMNHACPPAERDALLTRSILVFVAMENLRDANKLLTTYASTIETRDTAELTKSYMNKQDGIAPAHVVFCAMLLRVCEKDAKTGPLYSWMLRSFTGELGRMYKPDLVKSYTTKIGRVYFDIQPPPSMMNMMENMMSMMGGGGMGGGAGGMNPAMMQAAMNAMAGGGM</sequence>
<reference evidence="2" key="1">
    <citation type="submission" date="2021-01" db="EMBL/GenBank/DDBJ databases">
        <authorList>
            <person name="Corre E."/>
            <person name="Pelletier E."/>
            <person name="Niang G."/>
            <person name="Scheremetjew M."/>
            <person name="Finn R."/>
            <person name="Kale V."/>
            <person name="Holt S."/>
            <person name="Cochrane G."/>
            <person name="Meng A."/>
            <person name="Brown T."/>
            <person name="Cohen L."/>
        </authorList>
    </citation>
    <scope>NUCLEOTIDE SEQUENCE</scope>
    <source>
        <strain evidence="2">Pop2</strain>
    </source>
</reference>
<evidence type="ECO:0000256" key="1">
    <source>
        <dbReference type="ARBA" id="ARBA00005351"/>
    </source>
</evidence>
<protein>
    <submittedName>
        <fullName evidence="2">Uncharacterized protein</fullName>
    </submittedName>
</protein>
<dbReference type="Pfam" id="PF04190">
    <property type="entry name" value="GET4"/>
    <property type="match status" value="1"/>
</dbReference>
<name>A0A6U3UKE2_9STRA</name>
<comment type="similarity">
    <text evidence="1">Belongs to the GET4 family.</text>
</comment>
<dbReference type="AlphaFoldDB" id="A0A6U3UKE2"/>
<dbReference type="PANTHER" id="PTHR12875">
    <property type="entry name" value="GOLGI TO ER TRAFFIC PROTEIN 4 HOMOLOG"/>
    <property type="match status" value="1"/>
</dbReference>
<evidence type="ECO:0000313" key="2">
    <source>
        <dbReference type="EMBL" id="CAD9314595.1"/>
    </source>
</evidence>
<organism evidence="2">
    <name type="scientific">Ditylum brightwellii</name>
    <dbReference type="NCBI Taxonomy" id="49249"/>
    <lineage>
        <taxon>Eukaryota</taxon>
        <taxon>Sar</taxon>
        <taxon>Stramenopiles</taxon>
        <taxon>Ochrophyta</taxon>
        <taxon>Bacillariophyta</taxon>
        <taxon>Mediophyceae</taxon>
        <taxon>Lithodesmiophycidae</taxon>
        <taxon>Lithodesmiales</taxon>
        <taxon>Lithodesmiaceae</taxon>
        <taxon>Ditylum</taxon>
    </lineage>
</organism>